<organism evidence="8 9">
    <name type="scientific">Acinetobacter johnsonii</name>
    <dbReference type="NCBI Taxonomy" id="40214"/>
    <lineage>
        <taxon>Bacteria</taxon>
        <taxon>Pseudomonadati</taxon>
        <taxon>Pseudomonadota</taxon>
        <taxon>Gammaproteobacteria</taxon>
        <taxon>Moraxellales</taxon>
        <taxon>Moraxellaceae</taxon>
        <taxon>Acinetobacter</taxon>
    </lineage>
</organism>
<dbReference type="PROSITE" id="PS00094">
    <property type="entry name" value="C5_MTASE_1"/>
    <property type="match status" value="1"/>
</dbReference>
<evidence type="ECO:0000256" key="7">
    <source>
        <dbReference type="PROSITE-ProRule" id="PRU01016"/>
    </source>
</evidence>
<evidence type="ECO:0000256" key="4">
    <source>
        <dbReference type="ARBA" id="ARBA00022691"/>
    </source>
</evidence>
<protein>
    <recommendedName>
        <fullName evidence="1">DNA (cytosine-5-)-methyltransferase</fullName>
        <ecNumber evidence="1">2.1.1.37</ecNumber>
    </recommendedName>
</protein>
<dbReference type="RefSeq" id="WP_125275066.1">
    <property type="nucleotide sequence ID" value="NZ_RHXE01000087.1"/>
</dbReference>
<comment type="catalytic activity">
    <reaction evidence="6">
        <text>a 2'-deoxycytidine in DNA + S-adenosyl-L-methionine = a 5-methyl-2'-deoxycytidine in DNA + S-adenosyl-L-homocysteine + H(+)</text>
        <dbReference type="Rhea" id="RHEA:13681"/>
        <dbReference type="Rhea" id="RHEA-COMP:11369"/>
        <dbReference type="Rhea" id="RHEA-COMP:11370"/>
        <dbReference type="ChEBI" id="CHEBI:15378"/>
        <dbReference type="ChEBI" id="CHEBI:57856"/>
        <dbReference type="ChEBI" id="CHEBI:59789"/>
        <dbReference type="ChEBI" id="CHEBI:85452"/>
        <dbReference type="ChEBI" id="CHEBI:85454"/>
        <dbReference type="EC" id="2.1.1.37"/>
    </reaction>
</comment>
<evidence type="ECO:0000256" key="6">
    <source>
        <dbReference type="ARBA" id="ARBA00047422"/>
    </source>
</evidence>
<evidence type="ECO:0000313" key="9">
    <source>
        <dbReference type="Proteomes" id="UP000277537"/>
    </source>
</evidence>
<dbReference type="GO" id="GO:0044027">
    <property type="term" value="P:negative regulation of gene expression via chromosomal CpG island methylation"/>
    <property type="evidence" value="ECO:0007669"/>
    <property type="project" value="TreeGrafter"/>
</dbReference>
<reference evidence="8 9" key="1">
    <citation type="submission" date="2018-10" db="EMBL/GenBank/DDBJ databases">
        <title>Transmission dynamics of multidrug resistant bacteria on intensive care unit surfaces.</title>
        <authorList>
            <person name="D'Souza A.W."/>
            <person name="Potter R.F."/>
            <person name="Wallace M."/>
            <person name="Shupe A."/>
            <person name="Patel S."/>
            <person name="Sun S."/>
            <person name="Gul D."/>
            <person name="Kwon J.H."/>
            <person name="Andleeb S."/>
            <person name="Burnham C.-A.D."/>
            <person name="Dantas G."/>
        </authorList>
    </citation>
    <scope>NUCLEOTIDE SEQUENCE [LARGE SCALE GENOMIC DNA]</scope>
    <source>
        <strain evidence="8 9">AJ_385</strain>
    </source>
</reference>
<keyword evidence="5" id="KW-0680">Restriction system</keyword>
<keyword evidence="3 7" id="KW-0808">Transferase</keyword>
<keyword evidence="2 7" id="KW-0489">Methyltransferase</keyword>
<dbReference type="InterPro" id="IPR001525">
    <property type="entry name" value="C5_MeTfrase"/>
</dbReference>
<evidence type="ECO:0000256" key="2">
    <source>
        <dbReference type="ARBA" id="ARBA00022603"/>
    </source>
</evidence>
<dbReference type="Gene3D" id="3.40.50.150">
    <property type="entry name" value="Vaccinia Virus protein VP39"/>
    <property type="match status" value="1"/>
</dbReference>
<evidence type="ECO:0000313" key="8">
    <source>
        <dbReference type="EMBL" id="RSE16427.1"/>
    </source>
</evidence>
<evidence type="ECO:0000256" key="5">
    <source>
        <dbReference type="ARBA" id="ARBA00022747"/>
    </source>
</evidence>
<dbReference type="Proteomes" id="UP000277537">
    <property type="component" value="Unassembled WGS sequence"/>
</dbReference>
<dbReference type="PRINTS" id="PR00105">
    <property type="entry name" value="C5METTRFRASE"/>
</dbReference>
<name>A0A3R9FLW3_ACIJO</name>
<sequence length="304" mass="32702">MNELALFAGAGGGILGSHLMGWRTVCAVEREAYPAQVLAQRQNDGILPPFPIWSDVLSFDGKPWRGIVDVISGGFPCQDISSAGKGAGIDGARSGMWSQMARIISEVRPRFVFVENSPMLVSRGLARVISDLTQMGYDTQWARFSASNFGAPHQRDRLWIVANAKSKGCSIDLITERLSQKFSGAGVNSQSMANTKGFGLEQTGKCKCSPSQRIAGCCIEFSNANCFRCKQMEQSVSCRTSSQGLTSSPEHSSFTSGWKWWAVEPGLGRVADGVAHRVDRLKAIGNGQVSIVAVNAYKALGAKS</sequence>
<dbReference type="GO" id="GO:0003886">
    <property type="term" value="F:DNA (cytosine-5-)-methyltransferase activity"/>
    <property type="evidence" value="ECO:0007669"/>
    <property type="project" value="UniProtKB-EC"/>
</dbReference>
<dbReference type="AlphaFoldDB" id="A0A3R9FLW3"/>
<keyword evidence="4 7" id="KW-0949">S-adenosyl-L-methionine</keyword>
<feature type="active site" evidence="7">
    <location>
        <position position="77"/>
    </location>
</feature>
<dbReference type="InterPro" id="IPR029063">
    <property type="entry name" value="SAM-dependent_MTases_sf"/>
</dbReference>
<comment type="similarity">
    <text evidence="7">Belongs to the class I-like SAM-binding methyltransferase superfamily. C5-methyltransferase family.</text>
</comment>
<dbReference type="EMBL" id="RHXE01000087">
    <property type="protein sequence ID" value="RSE16427.1"/>
    <property type="molecule type" value="Genomic_DNA"/>
</dbReference>
<dbReference type="GO" id="GO:0009307">
    <property type="term" value="P:DNA restriction-modification system"/>
    <property type="evidence" value="ECO:0007669"/>
    <property type="project" value="UniProtKB-KW"/>
</dbReference>
<dbReference type="GO" id="GO:0003677">
    <property type="term" value="F:DNA binding"/>
    <property type="evidence" value="ECO:0007669"/>
    <property type="project" value="TreeGrafter"/>
</dbReference>
<dbReference type="GO" id="GO:0032259">
    <property type="term" value="P:methylation"/>
    <property type="evidence" value="ECO:0007669"/>
    <property type="project" value="UniProtKB-KW"/>
</dbReference>
<dbReference type="InterPro" id="IPR018117">
    <property type="entry name" value="C5_DNA_meth_AS"/>
</dbReference>
<dbReference type="InterPro" id="IPR050390">
    <property type="entry name" value="C5-Methyltransferase"/>
</dbReference>
<evidence type="ECO:0000256" key="3">
    <source>
        <dbReference type="ARBA" id="ARBA00022679"/>
    </source>
</evidence>
<evidence type="ECO:0000256" key="1">
    <source>
        <dbReference type="ARBA" id="ARBA00011975"/>
    </source>
</evidence>
<dbReference type="Pfam" id="PF00145">
    <property type="entry name" value="DNA_methylase"/>
    <property type="match status" value="1"/>
</dbReference>
<dbReference type="SUPFAM" id="SSF53335">
    <property type="entry name" value="S-adenosyl-L-methionine-dependent methyltransferases"/>
    <property type="match status" value="1"/>
</dbReference>
<gene>
    <name evidence="8" type="ORF">EGT73_18090</name>
</gene>
<dbReference type="PANTHER" id="PTHR10629">
    <property type="entry name" value="CYTOSINE-SPECIFIC METHYLTRANSFERASE"/>
    <property type="match status" value="1"/>
</dbReference>
<comment type="caution">
    <text evidence="8">The sequence shown here is derived from an EMBL/GenBank/DDBJ whole genome shotgun (WGS) entry which is preliminary data.</text>
</comment>
<dbReference type="PROSITE" id="PS51679">
    <property type="entry name" value="SAM_MT_C5"/>
    <property type="match status" value="1"/>
</dbReference>
<dbReference type="PANTHER" id="PTHR10629:SF52">
    <property type="entry name" value="DNA (CYTOSINE-5)-METHYLTRANSFERASE 1"/>
    <property type="match status" value="1"/>
</dbReference>
<dbReference type="EC" id="2.1.1.37" evidence="1"/>
<accession>A0A3R9FLW3</accession>
<proteinExistence type="inferred from homology"/>